<keyword evidence="1" id="KW-0479">Metal-binding</keyword>
<dbReference type="PROSITE" id="PS50950">
    <property type="entry name" value="ZF_THAP"/>
    <property type="match status" value="1"/>
</dbReference>
<dbReference type="OrthoDB" id="7312725at2759"/>
<dbReference type="GO" id="GO:0008270">
    <property type="term" value="F:zinc ion binding"/>
    <property type="evidence" value="ECO:0007669"/>
    <property type="project" value="UniProtKB-KW"/>
</dbReference>
<dbReference type="Gene3D" id="6.20.210.20">
    <property type="entry name" value="THAP domain"/>
    <property type="match status" value="1"/>
</dbReference>
<keyword evidence="2 5" id="KW-0863">Zinc-finger</keyword>
<dbReference type="SMART" id="SM00980">
    <property type="entry name" value="THAP"/>
    <property type="match status" value="1"/>
</dbReference>
<dbReference type="InterPro" id="IPR052224">
    <property type="entry name" value="THAP_domain_protein"/>
</dbReference>
<sequence length="113" mass="13051">MPTTCIVKACVTKYGSSSDVRFHKLPTDPRRRSLWLEAIDRSRADIGGYFGYICSEHFRPEDYETNPQVRRSLGLDVKRLRLKGDVVPTQNLRFGGPQRKRRAVEVSDRTRIV</sequence>
<protein>
    <recommendedName>
        <fullName evidence="6">THAP-type domain-containing protein</fullName>
    </recommendedName>
</protein>
<keyword evidence="3" id="KW-0862">Zinc</keyword>
<dbReference type="InterPro" id="IPR038441">
    <property type="entry name" value="THAP_Znf_sf"/>
</dbReference>
<dbReference type="SMART" id="SM00692">
    <property type="entry name" value="DM3"/>
    <property type="match status" value="1"/>
</dbReference>
<reference evidence="7 8" key="1">
    <citation type="journal article" date="2020" name="Cell">
        <title>Large-Scale Comparative Analyses of Tick Genomes Elucidate Their Genetic Diversity and Vector Capacities.</title>
        <authorList>
            <consortium name="Tick Genome and Microbiome Consortium (TIGMIC)"/>
            <person name="Jia N."/>
            <person name="Wang J."/>
            <person name="Shi W."/>
            <person name="Du L."/>
            <person name="Sun Y."/>
            <person name="Zhan W."/>
            <person name="Jiang J.F."/>
            <person name="Wang Q."/>
            <person name="Zhang B."/>
            <person name="Ji P."/>
            <person name="Bell-Sakyi L."/>
            <person name="Cui X.M."/>
            <person name="Yuan T.T."/>
            <person name="Jiang B.G."/>
            <person name="Yang W.F."/>
            <person name="Lam T.T."/>
            <person name="Chang Q.C."/>
            <person name="Ding S.J."/>
            <person name="Wang X.J."/>
            <person name="Zhu J.G."/>
            <person name="Ruan X.D."/>
            <person name="Zhao L."/>
            <person name="Wei J.T."/>
            <person name="Ye R.Z."/>
            <person name="Que T.C."/>
            <person name="Du C.H."/>
            <person name="Zhou Y.H."/>
            <person name="Cheng J.X."/>
            <person name="Dai P.F."/>
            <person name="Guo W.B."/>
            <person name="Han X.H."/>
            <person name="Huang E.J."/>
            <person name="Li L.F."/>
            <person name="Wei W."/>
            <person name="Gao Y.C."/>
            <person name="Liu J.Z."/>
            <person name="Shao H.Z."/>
            <person name="Wang X."/>
            <person name="Wang C.C."/>
            <person name="Yang T.C."/>
            <person name="Huo Q.B."/>
            <person name="Li W."/>
            <person name="Chen H.Y."/>
            <person name="Chen S.E."/>
            <person name="Zhou L.G."/>
            <person name="Ni X.B."/>
            <person name="Tian J.H."/>
            <person name="Sheng Y."/>
            <person name="Liu T."/>
            <person name="Pan Y.S."/>
            <person name="Xia L.Y."/>
            <person name="Li J."/>
            <person name="Zhao F."/>
            <person name="Cao W.C."/>
        </authorList>
    </citation>
    <scope>NUCLEOTIDE SEQUENCE [LARGE SCALE GENOMIC DNA]</scope>
    <source>
        <strain evidence="7">HaeL-2018</strain>
    </source>
</reference>
<dbReference type="Pfam" id="PF05485">
    <property type="entry name" value="THAP"/>
    <property type="match status" value="1"/>
</dbReference>
<proteinExistence type="predicted"/>
<dbReference type="GO" id="GO:0003677">
    <property type="term" value="F:DNA binding"/>
    <property type="evidence" value="ECO:0007669"/>
    <property type="project" value="UniProtKB-UniRule"/>
</dbReference>
<dbReference type="InterPro" id="IPR006612">
    <property type="entry name" value="THAP_Znf"/>
</dbReference>
<keyword evidence="8" id="KW-1185">Reference proteome</keyword>
<keyword evidence="4 5" id="KW-0238">DNA-binding</keyword>
<accession>A0A9J6GPU8</accession>
<dbReference type="OMA" id="EMNIQVW"/>
<evidence type="ECO:0000256" key="5">
    <source>
        <dbReference type="PROSITE-ProRule" id="PRU00309"/>
    </source>
</evidence>
<dbReference type="PANTHER" id="PTHR46927">
    <property type="entry name" value="AGAP005574-PA"/>
    <property type="match status" value="1"/>
</dbReference>
<evidence type="ECO:0000313" key="7">
    <source>
        <dbReference type="EMBL" id="KAH9376196.1"/>
    </source>
</evidence>
<comment type="caution">
    <text evidence="7">The sequence shown here is derived from an EMBL/GenBank/DDBJ whole genome shotgun (WGS) entry which is preliminary data.</text>
</comment>
<evidence type="ECO:0000256" key="2">
    <source>
        <dbReference type="ARBA" id="ARBA00022771"/>
    </source>
</evidence>
<dbReference type="VEuPathDB" id="VectorBase:HLOH_060088"/>
<dbReference type="PANTHER" id="PTHR46927:SF3">
    <property type="entry name" value="THAP-TYPE DOMAIN-CONTAINING PROTEIN"/>
    <property type="match status" value="1"/>
</dbReference>
<name>A0A9J6GPU8_HAELO</name>
<gene>
    <name evidence="7" type="ORF">HPB48_002566</name>
</gene>
<organism evidence="7 8">
    <name type="scientific">Haemaphysalis longicornis</name>
    <name type="common">Bush tick</name>
    <dbReference type="NCBI Taxonomy" id="44386"/>
    <lineage>
        <taxon>Eukaryota</taxon>
        <taxon>Metazoa</taxon>
        <taxon>Ecdysozoa</taxon>
        <taxon>Arthropoda</taxon>
        <taxon>Chelicerata</taxon>
        <taxon>Arachnida</taxon>
        <taxon>Acari</taxon>
        <taxon>Parasitiformes</taxon>
        <taxon>Ixodida</taxon>
        <taxon>Ixodoidea</taxon>
        <taxon>Ixodidae</taxon>
        <taxon>Haemaphysalinae</taxon>
        <taxon>Haemaphysalis</taxon>
    </lineage>
</organism>
<dbReference type="SUPFAM" id="SSF57716">
    <property type="entry name" value="Glucocorticoid receptor-like (DNA-binding domain)"/>
    <property type="match status" value="1"/>
</dbReference>
<evidence type="ECO:0000256" key="3">
    <source>
        <dbReference type="ARBA" id="ARBA00022833"/>
    </source>
</evidence>
<evidence type="ECO:0000313" key="8">
    <source>
        <dbReference type="Proteomes" id="UP000821853"/>
    </source>
</evidence>
<evidence type="ECO:0000256" key="4">
    <source>
        <dbReference type="ARBA" id="ARBA00023125"/>
    </source>
</evidence>
<dbReference type="AlphaFoldDB" id="A0A9J6GPU8"/>
<evidence type="ECO:0000259" key="6">
    <source>
        <dbReference type="PROSITE" id="PS50950"/>
    </source>
</evidence>
<evidence type="ECO:0000256" key="1">
    <source>
        <dbReference type="ARBA" id="ARBA00022723"/>
    </source>
</evidence>
<feature type="domain" description="THAP-type" evidence="6">
    <location>
        <begin position="1"/>
        <end position="91"/>
    </location>
</feature>
<dbReference type="Proteomes" id="UP000821853">
    <property type="component" value="Chromosome 5"/>
</dbReference>
<dbReference type="EMBL" id="JABSTR010000007">
    <property type="protein sequence ID" value="KAH9376196.1"/>
    <property type="molecule type" value="Genomic_DNA"/>
</dbReference>